<dbReference type="Pfam" id="PF13456">
    <property type="entry name" value="RVT_3"/>
    <property type="match status" value="1"/>
</dbReference>
<comment type="caution">
    <text evidence="2">The sequence shown here is derived from an EMBL/GenBank/DDBJ whole genome shotgun (WGS) entry which is preliminary data.</text>
</comment>
<evidence type="ECO:0000259" key="1">
    <source>
        <dbReference type="Pfam" id="PF13456"/>
    </source>
</evidence>
<proteinExistence type="predicted"/>
<dbReference type="EMBL" id="LXQA010025699">
    <property type="protein sequence ID" value="MCH93748.1"/>
    <property type="molecule type" value="Genomic_DNA"/>
</dbReference>
<dbReference type="InterPro" id="IPR002156">
    <property type="entry name" value="RNaseH_domain"/>
</dbReference>
<feature type="domain" description="RNase H type-1" evidence="1">
    <location>
        <begin position="87"/>
        <end position="136"/>
    </location>
</feature>
<evidence type="ECO:0000313" key="3">
    <source>
        <dbReference type="Proteomes" id="UP000265520"/>
    </source>
</evidence>
<dbReference type="AlphaFoldDB" id="A0A392N438"/>
<dbReference type="GO" id="GO:0004523">
    <property type="term" value="F:RNA-DNA hybrid ribonuclease activity"/>
    <property type="evidence" value="ECO:0007669"/>
    <property type="project" value="InterPro"/>
</dbReference>
<evidence type="ECO:0000313" key="2">
    <source>
        <dbReference type="EMBL" id="MCH93748.1"/>
    </source>
</evidence>
<protein>
    <submittedName>
        <fullName evidence="2">Zinc finger CCCH domain-containing protein 39-like</fullName>
    </submittedName>
</protein>
<accession>A0A392N438</accession>
<sequence>LQAPGGGIEAEAAVAIANSTKATVPASPNAVSVSANVEPAALPASLPVAMDVEMDEKAKKILSRSRLKNKKLFNLYADWINDIGVLDKGYFLFGYASKVGAAYNVLDSELWRIFHGLQIAWSRGFGIIAMYYDSQTKG</sequence>
<dbReference type="Proteomes" id="UP000265520">
    <property type="component" value="Unassembled WGS sequence"/>
</dbReference>
<dbReference type="GO" id="GO:0003676">
    <property type="term" value="F:nucleic acid binding"/>
    <property type="evidence" value="ECO:0007669"/>
    <property type="project" value="InterPro"/>
</dbReference>
<keyword evidence="3" id="KW-1185">Reference proteome</keyword>
<feature type="non-terminal residue" evidence="2">
    <location>
        <position position="1"/>
    </location>
</feature>
<name>A0A392N438_9FABA</name>
<reference evidence="2 3" key="1">
    <citation type="journal article" date="2018" name="Front. Plant Sci.">
        <title>Red Clover (Trifolium pratense) and Zigzag Clover (T. medium) - A Picture of Genomic Similarities and Differences.</title>
        <authorList>
            <person name="Dluhosova J."/>
            <person name="Istvanek J."/>
            <person name="Nedelnik J."/>
            <person name="Repkova J."/>
        </authorList>
    </citation>
    <scope>NUCLEOTIDE SEQUENCE [LARGE SCALE GENOMIC DNA]</scope>
    <source>
        <strain evidence="3">cv. 10/8</strain>
        <tissue evidence="2">Leaf</tissue>
    </source>
</reference>
<organism evidence="2 3">
    <name type="scientific">Trifolium medium</name>
    <dbReference type="NCBI Taxonomy" id="97028"/>
    <lineage>
        <taxon>Eukaryota</taxon>
        <taxon>Viridiplantae</taxon>
        <taxon>Streptophyta</taxon>
        <taxon>Embryophyta</taxon>
        <taxon>Tracheophyta</taxon>
        <taxon>Spermatophyta</taxon>
        <taxon>Magnoliopsida</taxon>
        <taxon>eudicotyledons</taxon>
        <taxon>Gunneridae</taxon>
        <taxon>Pentapetalae</taxon>
        <taxon>rosids</taxon>
        <taxon>fabids</taxon>
        <taxon>Fabales</taxon>
        <taxon>Fabaceae</taxon>
        <taxon>Papilionoideae</taxon>
        <taxon>50 kb inversion clade</taxon>
        <taxon>NPAAA clade</taxon>
        <taxon>Hologalegina</taxon>
        <taxon>IRL clade</taxon>
        <taxon>Trifolieae</taxon>
        <taxon>Trifolium</taxon>
    </lineage>
</organism>